<reference evidence="2 3" key="1">
    <citation type="submission" date="2017-03" db="EMBL/GenBank/DDBJ databases">
        <authorList>
            <person name="Afonso C.L."/>
            <person name="Miller P.J."/>
            <person name="Scott M.A."/>
            <person name="Spackman E."/>
            <person name="Goraichik I."/>
            <person name="Dimitrov K.M."/>
            <person name="Suarez D.L."/>
            <person name="Swayne D.E."/>
        </authorList>
    </citation>
    <scope>NUCLEOTIDE SEQUENCE [LARGE SCALE GENOMIC DNA]</scope>
    <source>
        <strain evidence="2 3">CECT 7751</strain>
    </source>
</reference>
<organism evidence="2 3">
    <name type="scientific">Pseudooceanicola marinus</name>
    <dbReference type="NCBI Taxonomy" id="396013"/>
    <lineage>
        <taxon>Bacteria</taxon>
        <taxon>Pseudomonadati</taxon>
        <taxon>Pseudomonadota</taxon>
        <taxon>Alphaproteobacteria</taxon>
        <taxon>Rhodobacterales</taxon>
        <taxon>Paracoccaceae</taxon>
        <taxon>Pseudooceanicola</taxon>
    </lineage>
</organism>
<gene>
    <name evidence="2" type="ORF">PSM7751_03991</name>
</gene>
<keyword evidence="1" id="KW-0732">Signal</keyword>
<dbReference type="Proteomes" id="UP000193963">
    <property type="component" value="Unassembled WGS sequence"/>
</dbReference>
<evidence type="ECO:0000256" key="1">
    <source>
        <dbReference type="SAM" id="SignalP"/>
    </source>
</evidence>
<protein>
    <recommendedName>
        <fullName evidence="4">Lysozyme inhibitor LprI N-terminal domain-containing protein</fullName>
    </recommendedName>
</protein>
<evidence type="ECO:0000313" key="2">
    <source>
        <dbReference type="EMBL" id="SLN73019.1"/>
    </source>
</evidence>
<feature type="signal peptide" evidence="1">
    <location>
        <begin position="1"/>
        <end position="31"/>
    </location>
</feature>
<keyword evidence="3" id="KW-1185">Reference proteome</keyword>
<proteinExistence type="predicted"/>
<name>A0A1X7AAQ6_9RHOB</name>
<evidence type="ECO:0000313" key="3">
    <source>
        <dbReference type="Proteomes" id="UP000193963"/>
    </source>
</evidence>
<dbReference type="EMBL" id="FWFN01000010">
    <property type="protein sequence ID" value="SLN73019.1"/>
    <property type="molecule type" value="Genomic_DNA"/>
</dbReference>
<feature type="chain" id="PRO_5012168580" description="Lysozyme inhibitor LprI N-terminal domain-containing protein" evidence="1">
    <location>
        <begin position="32"/>
        <end position="153"/>
    </location>
</feature>
<evidence type="ECO:0008006" key="4">
    <source>
        <dbReference type="Google" id="ProtNLM"/>
    </source>
</evidence>
<accession>A0A1X7AAQ6</accession>
<dbReference type="RefSeq" id="WP_143515660.1">
    <property type="nucleotide sequence ID" value="NZ_FWFN01000010.1"/>
</dbReference>
<sequence>MAFILRWLSPLRSLLGRAVAPVLLSTCIAGAAAASCDGYWDEGDRLYDRADALYLWAERGIESLRGASVDAATCNAIRSYRGMIGEARGAFRDSAESYRKAIFACADAYNSTRDGYYLQLSEDARFNRDVSLEAVDYSGDLRDWLSREVRRCD</sequence>
<dbReference type="AlphaFoldDB" id="A0A1X7AAQ6"/>